<dbReference type="Pfam" id="PF04037">
    <property type="entry name" value="DUF382"/>
    <property type="match status" value="1"/>
</dbReference>
<dbReference type="SMART" id="SM00581">
    <property type="entry name" value="PSP"/>
    <property type="match status" value="1"/>
</dbReference>
<evidence type="ECO:0000259" key="2">
    <source>
        <dbReference type="SMART" id="SM00581"/>
    </source>
</evidence>
<feature type="region of interest" description="Disordered" evidence="1">
    <location>
        <begin position="1"/>
        <end position="54"/>
    </location>
</feature>
<feature type="compositionally biased region" description="Basic and acidic residues" evidence="1">
    <location>
        <begin position="32"/>
        <end position="42"/>
    </location>
</feature>
<accession>A0AA35J691</accession>
<dbReference type="Proteomes" id="UP001162087">
    <property type="component" value="Chromosome 13"/>
</dbReference>
<dbReference type="InterPro" id="IPR007180">
    <property type="entry name" value="DUF382"/>
</dbReference>
<dbReference type="AlphaFoldDB" id="A0AA35J691"/>
<evidence type="ECO:0000256" key="1">
    <source>
        <dbReference type="SAM" id="MobiDB-lite"/>
    </source>
</evidence>
<protein>
    <recommendedName>
        <fullName evidence="2">PSP proline-rich domain-containing protein</fullName>
    </recommendedName>
</protein>
<evidence type="ECO:0000313" key="3">
    <source>
        <dbReference type="EMBL" id="CAI4048771.1"/>
    </source>
</evidence>
<organism evidence="3 4">
    <name type="scientific">Saccharomyces kudriavzevii (strain ATCC MYA-4449 / AS 2.2408 / CBS 8840 / NBRC 1802 / NCYC 2889)</name>
    <name type="common">Yeast</name>
    <dbReference type="NCBI Taxonomy" id="226230"/>
    <lineage>
        <taxon>Eukaryota</taxon>
        <taxon>Fungi</taxon>
        <taxon>Dikarya</taxon>
        <taxon>Ascomycota</taxon>
        <taxon>Saccharomycotina</taxon>
        <taxon>Saccharomycetes</taxon>
        <taxon>Saccharomycetales</taxon>
        <taxon>Saccharomycetaceae</taxon>
        <taxon>Saccharomyces</taxon>
    </lineage>
</organism>
<dbReference type="InterPro" id="IPR006568">
    <property type="entry name" value="PSP_pro-rich"/>
</dbReference>
<feature type="domain" description="PSP proline-rich" evidence="2">
    <location>
        <begin position="288"/>
        <end position="341"/>
    </location>
</feature>
<dbReference type="Pfam" id="PF04046">
    <property type="entry name" value="PSP"/>
    <property type="match status" value="1"/>
</dbReference>
<evidence type="ECO:0000313" key="4">
    <source>
        <dbReference type="Proteomes" id="UP001162087"/>
    </source>
</evidence>
<feature type="region of interest" description="Disordered" evidence="1">
    <location>
        <begin position="109"/>
        <end position="129"/>
    </location>
</feature>
<proteinExistence type="predicted"/>
<dbReference type="InterPro" id="IPR052584">
    <property type="entry name" value="U2_snRNP_Complex_Component"/>
</dbReference>
<gene>
    <name evidence="3" type="primary">SKDI13G3700</name>
    <name evidence="3" type="ORF">SKDI_13G3700</name>
</gene>
<dbReference type="GO" id="GO:0005634">
    <property type="term" value="C:nucleus"/>
    <property type="evidence" value="ECO:0007669"/>
    <property type="project" value="InterPro"/>
</dbReference>
<feature type="compositionally biased region" description="Basic and acidic residues" evidence="1">
    <location>
        <begin position="418"/>
        <end position="430"/>
    </location>
</feature>
<feature type="compositionally biased region" description="Acidic residues" evidence="1">
    <location>
        <begin position="110"/>
        <end position="120"/>
    </location>
</feature>
<feature type="region of interest" description="Disordered" evidence="1">
    <location>
        <begin position="418"/>
        <end position="438"/>
    </location>
</feature>
<dbReference type="PANTHER" id="PTHR12785:SF6">
    <property type="entry name" value="SPLICING FACTOR 3B SUBUNIT 2"/>
    <property type="match status" value="1"/>
</dbReference>
<sequence length="438" mass="50498">MARTKSRKRSTTKQNKDASVISSKAEIAAMIDARKLEHDKNGAESATNKRRGNALVNEKLEKDFKDVLQRFQAQENDAASKETKEHRENRVIAAEGNTLGREINQSVKDEVEDSPLEGDEEHFSVRKRRKMEKPSLSQLKSQVPYPQIIEWYDCDAHYPFLLASIKCTKNVIPVPNHWQSKKEYLSGRSLLGKRPFELPDIIKKTDIEQMRSTLPQDVPDAQDEKSLKEVSRARVQPKMGTLDLDYKKLHDVFFKIGANWKPDHLLSFGDVYYENRNLFEEANWKRMVDRNRPGKISQELRTIMNLQEGQLPPWCMRMKDIGLPTGYTDLKIAGLNWDITNLKGEVYGKIIPHSQSKPRKQARNYFGALISFETPSFEGAKKDIQVDTENGGQAESFNKETDHKLHYVQMDTSKDISLEEKVEKNEDQSEKQLYTVLK</sequence>
<dbReference type="EMBL" id="OX365908">
    <property type="protein sequence ID" value="CAI4048771.1"/>
    <property type="molecule type" value="Genomic_DNA"/>
</dbReference>
<reference evidence="3" key="1">
    <citation type="submission" date="2022-10" db="EMBL/GenBank/DDBJ databases">
        <authorList>
            <person name="Byrne P K."/>
        </authorList>
    </citation>
    <scope>NUCLEOTIDE SEQUENCE</scope>
    <source>
        <strain evidence="3">IFO1802</strain>
    </source>
</reference>
<dbReference type="GeneID" id="80926391"/>
<feature type="compositionally biased region" description="Basic residues" evidence="1">
    <location>
        <begin position="1"/>
        <end position="11"/>
    </location>
</feature>
<keyword evidence="4" id="KW-1185">Reference proteome</keyword>
<dbReference type="RefSeq" id="XP_056084400.1">
    <property type="nucleotide sequence ID" value="XM_056230486.1"/>
</dbReference>
<dbReference type="PANTHER" id="PTHR12785">
    <property type="entry name" value="SPLICING FACTOR 3B"/>
    <property type="match status" value="1"/>
</dbReference>
<name>A0AA35J691_SACK1</name>